<reference evidence="1 2" key="1">
    <citation type="submission" date="2020-08" db="EMBL/GenBank/DDBJ databases">
        <title>Genomic Encyclopedia of Type Strains, Phase IV (KMG-IV): sequencing the most valuable type-strain genomes for metagenomic binning, comparative biology and taxonomic classification.</title>
        <authorList>
            <person name="Goeker M."/>
        </authorList>
    </citation>
    <scope>NUCLEOTIDE SEQUENCE [LARGE SCALE GENOMIC DNA]</scope>
    <source>
        <strain evidence="1 2">DSM 12141</strain>
    </source>
</reference>
<accession>A0A7W9TQC7</accession>
<evidence type="ECO:0000313" key="2">
    <source>
        <dbReference type="Proteomes" id="UP000541136"/>
    </source>
</evidence>
<dbReference type="Pfam" id="PF17001">
    <property type="entry name" value="T3SS_basalb_I"/>
    <property type="match status" value="1"/>
</dbReference>
<proteinExistence type="predicted"/>
<dbReference type="RefSeq" id="WP_151025427.1">
    <property type="nucleotide sequence ID" value="NZ_JACHIB010000018.1"/>
</dbReference>
<dbReference type="Proteomes" id="UP000541136">
    <property type="component" value="Unassembled WGS sequence"/>
</dbReference>
<comment type="caution">
    <text evidence="1">The sequence shown here is derived from an EMBL/GenBank/DDBJ whole genome shotgun (WGS) entry which is preliminary data.</text>
</comment>
<dbReference type="GO" id="GO:0030254">
    <property type="term" value="P:protein secretion by the type III secretion system"/>
    <property type="evidence" value="ECO:0007669"/>
    <property type="project" value="InterPro"/>
</dbReference>
<dbReference type="AlphaFoldDB" id="A0A7W9TQC7"/>
<gene>
    <name evidence="1" type="ORF">HNR28_003001</name>
</gene>
<dbReference type="NCBIfam" id="TIGR02497">
    <property type="entry name" value="yscI_hrpB_dom"/>
    <property type="match status" value="1"/>
</dbReference>
<dbReference type="EMBL" id="JACHIB010000018">
    <property type="protein sequence ID" value="MBB6084953.1"/>
    <property type="molecule type" value="Genomic_DNA"/>
</dbReference>
<sequence>MEITALTAALGAQALPAADPVVRTEPARLATERFSALMAAPEAPAAGGVAAALQAAFAAPPEAPPTLGGEILAGLRGVATDFSGKWRDIARGLDGLGAQPAISDMLRLQTELLQVSVQYELVGKAVSRSTQNIDTLVRMS</sequence>
<evidence type="ECO:0000313" key="1">
    <source>
        <dbReference type="EMBL" id="MBB6084953.1"/>
    </source>
</evidence>
<organism evidence="1 2">
    <name type="scientific">Castellaniella defragrans</name>
    <name type="common">Alcaligenes defragrans</name>
    <dbReference type="NCBI Taxonomy" id="75697"/>
    <lineage>
        <taxon>Bacteria</taxon>
        <taxon>Pseudomonadati</taxon>
        <taxon>Pseudomonadota</taxon>
        <taxon>Betaproteobacteria</taxon>
        <taxon>Burkholderiales</taxon>
        <taxon>Alcaligenaceae</taxon>
        <taxon>Castellaniella</taxon>
    </lineage>
</organism>
<dbReference type="InterPro" id="IPR012670">
    <property type="entry name" value="T3SS_YscI/HrpB"/>
</dbReference>
<name>A0A7W9TQC7_CASDE</name>
<protein>
    <submittedName>
        <fullName evidence="1">Type III secretion protein I</fullName>
    </submittedName>
</protein>